<dbReference type="SUPFAM" id="SSF81383">
    <property type="entry name" value="F-box domain"/>
    <property type="match status" value="1"/>
</dbReference>
<dbReference type="OrthoDB" id="3226575at2759"/>
<evidence type="ECO:0000313" key="2">
    <source>
        <dbReference type="EMBL" id="TFY82085.1"/>
    </source>
</evidence>
<gene>
    <name evidence="2" type="ORF">EWM64_g1934</name>
</gene>
<protein>
    <recommendedName>
        <fullName evidence="1">F-box domain-containing protein</fullName>
    </recommendedName>
</protein>
<evidence type="ECO:0000259" key="1">
    <source>
        <dbReference type="Pfam" id="PF12937"/>
    </source>
</evidence>
<keyword evidence="3" id="KW-1185">Reference proteome</keyword>
<feature type="domain" description="F-box" evidence="1">
    <location>
        <begin position="87"/>
        <end position="141"/>
    </location>
</feature>
<evidence type="ECO:0000313" key="3">
    <source>
        <dbReference type="Proteomes" id="UP000298061"/>
    </source>
</evidence>
<proteinExistence type="predicted"/>
<dbReference type="Pfam" id="PF12937">
    <property type="entry name" value="F-box-like"/>
    <property type="match status" value="1"/>
</dbReference>
<dbReference type="AlphaFoldDB" id="A0A4Z0A5T4"/>
<organism evidence="2 3">
    <name type="scientific">Hericium alpestre</name>
    <dbReference type="NCBI Taxonomy" id="135208"/>
    <lineage>
        <taxon>Eukaryota</taxon>
        <taxon>Fungi</taxon>
        <taxon>Dikarya</taxon>
        <taxon>Basidiomycota</taxon>
        <taxon>Agaricomycotina</taxon>
        <taxon>Agaricomycetes</taxon>
        <taxon>Russulales</taxon>
        <taxon>Hericiaceae</taxon>
        <taxon>Hericium</taxon>
    </lineage>
</organism>
<dbReference type="InterPro" id="IPR036047">
    <property type="entry name" value="F-box-like_dom_sf"/>
</dbReference>
<accession>A0A4Z0A5T4</accession>
<dbReference type="STRING" id="135208.A0A4Z0A5T4"/>
<sequence length="507" mass="59263">MNYDQWEDTIYKAYLRKQPEPTAPESEERKAELMGIADRFKERTAKIATILQSRTLRNVNEVERLIDSLAEARWKRCVILWRLFPFKQLPTEIVVKIFRQVAWSARGNAESNLALLRLTWVCRHWRHIALCDKALWNTIWFSESSPWTRSFTFFERAGTAPLSLRIGESNRFLETRDRNDILTREQMESLMDRILTKVEQITMLIISVEEWPAVYAALSKLRAASRARLLYRFEIHRLGRPYTWLRPEYETHEYLEASTLCGAEALALRYLCCNGVHLNWNRTPISNLQCLDLRRMPAQYSPSVERFFEILRSSPNLESLILDGGGPSWDDKNPHPEVPPVHLPHLATLIIGSFSLLLSTFLVKALDAPKRPRSDAHEHELQYMRVGGLKRHVLHAFFIDGRLHLMDDYPLIPTDAQRKQIEEAHPPIILLPKLKYLEYQSMDTNDVLQFGQFRKHKDLPLEKIYINSHWAAQMSKQERDLLRTVSSLYSMSPHSLAPECEMLHMIP</sequence>
<comment type="caution">
    <text evidence="2">The sequence shown here is derived from an EMBL/GenBank/DDBJ whole genome shotgun (WGS) entry which is preliminary data.</text>
</comment>
<reference evidence="2 3" key="1">
    <citation type="submission" date="2019-02" db="EMBL/GenBank/DDBJ databases">
        <title>Genome sequencing of the rare red list fungi Hericium alpestre (H. flagellum).</title>
        <authorList>
            <person name="Buettner E."/>
            <person name="Kellner H."/>
        </authorList>
    </citation>
    <scope>NUCLEOTIDE SEQUENCE [LARGE SCALE GENOMIC DNA]</scope>
    <source>
        <strain evidence="2 3">DSM 108284</strain>
    </source>
</reference>
<dbReference type="EMBL" id="SFCI01000144">
    <property type="protein sequence ID" value="TFY82085.1"/>
    <property type="molecule type" value="Genomic_DNA"/>
</dbReference>
<dbReference type="InterPro" id="IPR001810">
    <property type="entry name" value="F-box_dom"/>
</dbReference>
<dbReference type="Gene3D" id="1.20.1280.50">
    <property type="match status" value="1"/>
</dbReference>
<dbReference type="Proteomes" id="UP000298061">
    <property type="component" value="Unassembled WGS sequence"/>
</dbReference>
<name>A0A4Z0A5T4_9AGAM</name>